<keyword evidence="5 13" id="KW-0067">ATP-binding</keyword>
<dbReference type="Pfam" id="PF00005">
    <property type="entry name" value="ABC_tran"/>
    <property type="match status" value="1"/>
</dbReference>
<dbReference type="InterPro" id="IPR003439">
    <property type="entry name" value="ABC_transporter-like_ATP-bd"/>
</dbReference>
<evidence type="ECO:0000256" key="5">
    <source>
        <dbReference type="ARBA" id="ARBA00022840"/>
    </source>
</evidence>
<evidence type="ECO:0000256" key="7">
    <source>
        <dbReference type="ARBA" id="ARBA00038781"/>
    </source>
</evidence>
<sequence>MADQSVISIDSLRKQFADELVLDRIDLSINDGEFCVVIGPSGCGKSTLLKCIAGVTDPDSGEIHLRGKNAEATPARNRNIGLVFQEFEETLFPHKTVEENIAFGLKQKAEPPSEDQIGDQIDEMLDLLAISHTKSSYPDELSGGQQQRVELARQLVRDCDITLFDDPLADLDYKLQKRMEIEMRRLHKELESTFLYVTHNQDQALKLADRLIVMNDGVIEQIGTPEEVYTNPANAFVGRFVGDSNLLTGNVVQRADSEIRVETPVGELGVSNDGDQPAMDSEGVVLIRPEDIGIGDGAARYRNEVDVVLEGKTYTGEITEYSVSASGHRDELQVVKPGKPDKIGDKKETKIGFDPDAAQFFEEISVTGEMQVSDLLEAEQ</sequence>
<dbReference type="InterPro" id="IPR050093">
    <property type="entry name" value="ABC_SmlMolc_Importer"/>
</dbReference>
<dbReference type="FunFam" id="3.40.50.300:FF:000425">
    <property type="entry name" value="Probable ABC transporter, ATP-binding subunit"/>
    <property type="match status" value="1"/>
</dbReference>
<evidence type="ECO:0000256" key="10">
    <source>
        <dbReference type="ARBA" id="ARBA00047936"/>
    </source>
</evidence>
<reference evidence="14" key="1">
    <citation type="submission" date="2016-10" db="EMBL/GenBank/DDBJ databases">
        <authorList>
            <person name="Varghese N."/>
            <person name="Submissions S."/>
        </authorList>
    </citation>
    <scope>NUCLEOTIDE SEQUENCE [LARGE SCALE GENOMIC DNA]</scope>
    <source>
        <strain evidence="14">CGMCC 1.10118</strain>
    </source>
</reference>
<comment type="similarity">
    <text evidence="6">Belongs to the ABC transporter superfamily. Sulfate/tungstate importer (TC 3.A.1.6) family.</text>
</comment>
<dbReference type="GO" id="GO:0005524">
    <property type="term" value="F:ATP binding"/>
    <property type="evidence" value="ECO:0007669"/>
    <property type="project" value="UniProtKB-KW"/>
</dbReference>
<dbReference type="InterPro" id="IPR017871">
    <property type="entry name" value="ABC_transporter-like_CS"/>
</dbReference>
<dbReference type="SMART" id="SM00382">
    <property type="entry name" value="AAA"/>
    <property type="match status" value="1"/>
</dbReference>
<evidence type="ECO:0000256" key="3">
    <source>
        <dbReference type="ARBA" id="ARBA00022505"/>
    </source>
</evidence>
<comment type="catalytic activity">
    <reaction evidence="10">
        <text>tungstate(in) + ATP + H2O = tungstate(out) + ADP + phosphate + H(+)</text>
        <dbReference type="Rhea" id="RHEA:35027"/>
        <dbReference type="ChEBI" id="CHEBI:15377"/>
        <dbReference type="ChEBI" id="CHEBI:15378"/>
        <dbReference type="ChEBI" id="CHEBI:30616"/>
        <dbReference type="ChEBI" id="CHEBI:43474"/>
        <dbReference type="ChEBI" id="CHEBI:46502"/>
        <dbReference type="ChEBI" id="CHEBI:456216"/>
        <dbReference type="EC" id="7.3.2.6"/>
    </reaction>
</comment>
<dbReference type="GO" id="GO:0005886">
    <property type="term" value="C:plasma membrane"/>
    <property type="evidence" value="ECO:0007669"/>
    <property type="project" value="UniProtKB-SubCell"/>
</dbReference>
<dbReference type="GO" id="GO:1901238">
    <property type="term" value="F:ABC-type tungstate transporter activity"/>
    <property type="evidence" value="ECO:0007669"/>
    <property type="project" value="UniProtKB-EC"/>
</dbReference>
<dbReference type="PROSITE" id="PS50893">
    <property type="entry name" value="ABC_TRANSPORTER_2"/>
    <property type="match status" value="1"/>
</dbReference>
<keyword evidence="2" id="KW-0813">Transport</keyword>
<comment type="function">
    <text evidence="11">Part of the ABC transporter complex WtpABC involved in molybdate/tungstate import. Responsible for energy coupling to the transport system.</text>
</comment>
<accession>A0A1H3HKE0</accession>
<dbReference type="PANTHER" id="PTHR42781">
    <property type="entry name" value="SPERMIDINE/PUTRESCINE IMPORT ATP-BINDING PROTEIN POTA"/>
    <property type="match status" value="1"/>
</dbReference>
<keyword evidence="14" id="KW-1185">Reference proteome</keyword>
<dbReference type="Proteomes" id="UP000199170">
    <property type="component" value="Unassembled WGS sequence"/>
</dbReference>
<evidence type="ECO:0000256" key="4">
    <source>
        <dbReference type="ARBA" id="ARBA00022741"/>
    </source>
</evidence>
<evidence type="ECO:0000256" key="1">
    <source>
        <dbReference type="ARBA" id="ARBA00004202"/>
    </source>
</evidence>
<dbReference type="OrthoDB" id="18368at2157"/>
<dbReference type="STRING" id="660517.SAMN04487946_107102"/>
<dbReference type="PANTHER" id="PTHR42781:SF4">
    <property type="entry name" value="SPERMIDINE_PUTRESCINE IMPORT ATP-BINDING PROTEIN POTA"/>
    <property type="match status" value="1"/>
</dbReference>
<dbReference type="PROSITE" id="PS00211">
    <property type="entry name" value="ABC_TRANSPORTER_1"/>
    <property type="match status" value="1"/>
</dbReference>
<organism evidence="13 14">
    <name type="scientific">Halobellus clavatus</name>
    <dbReference type="NCBI Taxonomy" id="660517"/>
    <lineage>
        <taxon>Archaea</taxon>
        <taxon>Methanobacteriati</taxon>
        <taxon>Methanobacteriota</taxon>
        <taxon>Stenosarchaea group</taxon>
        <taxon>Halobacteria</taxon>
        <taxon>Halobacteriales</taxon>
        <taxon>Haloferacaceae</taxon>
        <taxon>Halobellus</taxon>
    </lineage>
</organism>
<evidence type="ECO:0000256" key="8">
    <source>
        <dbReference type="ARBA" id="ARBA00039025"/>
    </source>
</evidence>
<name>A0A1H3HKE0_9EURY</name>
<evidence type="ECO:0000256" key="6">
    <source>
        <dbReference type="ARBA" id="ARBA00038307"/>
    </source>
</evidence>
<feature type="domain" description="ABC transporter" evidence="12">
    <location>
        <begin position="7"/>
        <end position="241"/>
    </location>
</feature>
<dbReference type="InterPro" id="IPR008995">
    <property type="entry name" value="Mo/tungstate-bd_C_term_dom"/>
</dbReference>
<evidence type="ECO:0000256" key="9">
    <source>
        <dbReference type="ARBA" id="ARBA00041133"/>
    </source>
</evidence>
<protein>
    <recommendedName>
        <fullName evidence="9">Molybdate/tungstate import ATP-binding protein WtpC</fullName>
        <ecNumber evidence="8">7.3.2.6</ecNumber>
    </recommendedName>
</protein>
<dbReference type="Gene3D" id="3.40.50.300">
    <property type="entry name" value="P-loop containing nucleotide triphosphate hydrolases"/>
    <property type="match status" value="1"/>
</dbReference>
<gene>
    <name evidence="13" type="ORF">SAMN04487946_107102</name>
</gene>
<dbReference type="SUPFAM" id="SSF52540">
    <property type="entry name" value="P-loop containing nucleoside triphosphate hydrolases"/>
    <property type="match status" value="1"/>
</dbReference>
<dbReference type="InterPro" id="IPR003593">
    <property type="entry name" value="AAA+_ATPase"/>
</dbReference>
<comment type="subcellular location">
    <subcellularLocation>
        <location evidence="1">Cell membrane</location>
        <topology evidence="1">Peripheral membrane protein</topology>
    </subcellularLocation>
</comment>
<dbReference type="SUPFAM" id="SSF50331">
    <property type="entry name" value="MOP-like"/>
    <property type="match status" value="1"/>
</dbReference>
<comment type="subunit">
    <text evidence="7">The complex is composed of two ATP-binding proteins (WtpC), two transmembrane proteins (WtpB) and a solute-binding protein (WtpA).</text>
</comment>
<dbReference type="GO" id="GO:0016887">
    <property type="term" value="F:ATP hydrolysis activity"/>
    <property type="evidence" value="ECO:0007669"/>
    <property type="project" value="InterPro"/>
</dbReference>
<proteinExistence type="inferred from homology"/>
<evidence type="ECO:0000259" key="12">
    <source>
        <dbReference type="PROSITE" id="PS50893"/>
    </source>
</evidence>
<evidence type="ECO:0000313" key="13">
    <source>
        <dbReference type="EMBL" id="SDY15244.1"/>
    </source>
</evidence>
<keyword evidence="3" id="KW-0500">Molybdenum</keyword>
<evidence type="ECO:0000256" key="11">
    <source>
        <dbReference type="ARBA" id="ARBA00057369"/>
    </source>
</evidence>
<dbReference type="AlphaFoldDB" id="A0A1H3HKE0"/>
<dbReference type="RefSeq" id="WP_089767412.1">
    <property type="nucleotide sequence ID" value="NZ_FNPB01000007.1"/>
</dbReference>
<keyword evidence="4" id="KW-0547">Nucleotide-binding</keyword>
<evidence type="ECO:0000313" key="14">
    <source>
        <dbReference type="Proteomes" id="UP000199170"/>
    </source>
</evidence>
<evidence type="ECO:0000256" key="2">
    <source>
        <dbReference type="ARBA" id="ARBA00022448"/>
    </source>
</evidence>
<dbReference type="EMBL" id="FNPB01000007">
    <property type="protein sequence ID" value="SDY15244.1"/>
    <property type="molecule type" value="Genomic_DNA"/>
</dbReference>
<dbReference type="Gene3D" id="2.40.50.100">
    <property type="match status" value="1"/>
</dbReference>
<dbReference type="EC" id="7.3.2.6" evidence="8"/>
<dbReference type="InterPro" id="IPR027417">
    <property type="entry name" value="P-loop_NTPase"/>
</dbReference>